<dbReference type="GeneID" id="25909868"/>
<feature type="chain" id="PRO_5005538692" description="Glycoside-hydrolase family GH114 TIM-barrel domain-containing protein" evidence="1">
    <location>
        <begin position="17"/>
        <end position="287"/>
    </location>
</feature>
<evidence type="ECO:0000256" key="1">
    <source>
        <dbReference type="SAM" id="SignalP"/>
    </source>
</evidence>
<sequence length="287" mass="31798">MKNSCILLAILSFANGKVISGRGTGSSAPSICNRAWSNSGAAKSTDCNGAEWIFSSSSDNSDVVTAGLADSSITSMVYLSVGTVNTDDPADPRLNDYVWQENEDLNGDGETWGDYWFDPDDLVPNILPIMKDIMDNYKVRGFNAISTDNAKPSTAVSDNDAIAARAREEQTIDDRYVDYMNGIVDYAHSIGLKVALKNPSYYTQESTLINKFDAFIVESMFNWYPTDVNNYNSDPDLLTGSAPFWVFQYEDVNGVSNSELRERMVEQGVDMTYMDTTDGWVKFYATE</sequence>
<dbReference type="Pfam" id="PF03537">
    <property type="entry name" value="Glyco_hydro_114"/>
    <property type="match status" value="1"/>
</dbReference>
<dbReference type="InterPro" id="IPR004352">
    <property type="entry name" value="GH114_TIM-barrel"/>
</dbReference>
<proteinExistence type="predicted"/>
<name>A0A0L0FN88_9EUKA</name>
<keyword evidence="4" id="KW-1185">Reference proteome</keyword>
<gene>
    <name evidence="3" type="ORF">SARC_09364</name>
</gene>
<keyword evidence="1" id="KW-0732">Signal</keyword>
<dbReference type="EMBL" id="KQ242540">
    <property type="protein sequence ID" value="KNC78194.1"/>
    <property type="molecule type" value="Genomic_DNA"/>
</dbReference>
<protein>
    <recommendedName>
        <fullName evidence="2">Glycoside-hydrolase family GH114 TIM-barrel domain-containing protein</fullName>
    </recommendedName>
</protein>
<dbReference type="Proteomes" id="UP000054560">
    <property type="component" value="Unassembled WGS sequence"/>
</dbReference>
<evidence type="ECO:0000313" key="4">
    <source>
        <dbReference type="Proteomes" id="UP000054560"/>
    </source>
</evidence>
<evidence type="ECO:0000259" key="2">
    <source>
        <dbReference type="Pfam" id="PF03537"/>
    </source>
</evidence>
<organism evidence="3 4">
    <name type="scientific">Sphaeroforma arctica JP610</name>
    <dbReference type="NCBI Taxonomy" id="667725"/>
    <lineage>
        <taxon>Eukaryota</taxon>
        <taxon>Ichthyosporea</taxon>
        <taxon>Ichthyophonida</taxon>
        <taxon>Sphaeroforma</taxon>
    </lineage>
</organism>
<feature type="domain" description="Glycoside-hydrolase family GH114 TIM-barrel" evidence="2">
    <location>
        <begin position="57"/>
        <end position="223"/>
    </location>
</feature>
<feature type="signal peptide" evidence="1">
    <location>
        <begin position="1"/>
        <end position="16"/>
    </location>
</feature>
<evidence type="ECO:0000313" key="3">
    <source>
        <dbReference type="EMBL" id="KNC78194.1"/>
    </source>
</evidence>
<accession>A0A0L0FN88</accession>
<reference evidence="3 4" key="1">
    <citation type="submission" date="2011-02" db="EMBL/GenBank/DDBJ databases">
        <title>The Genome Sequence of Sphaeroforma arctica JP610.</title>
        <authorList>
            <consortium name="The Broad Institute Genome Sequencing Platform"/>
            <person name="Russ C."/>
            <person name="Cuomo C."/>
            <person name="Young S.K."/>
            <person name="Zeng Q."/>
            <person name="Gargeya S."/>
            <person name="Alvarado L."/>
            <person name="Berlin A."/>
            <person name="Chapman S.B."/>
            <person name="Chen Z."/>
            <person name="Freedman E."/>
            <person name="Gellesch M."/>
            <person name="Goldberg J."/>
            <person name="Griggs A."/>
            <person name="Gujja S."/>
            <person name="Heilman E."/>
            <person name="Heiman D."/>
            <person name="Howarth C."/>
            <person name="Mehta T."/>
            <person name="Neiman D."/>
            <person name="Pearson M."/>
            <person name="Roberts A."/>
            <person name="Saif S."/>
            <person name="Shea T."/>
            <person name="Shenoy N."/>
            <person name="Sisk P."/>
            <person name="Stolte C."/>
            <person name="Sykes S."/>
            <person name="White J."/>
            <person name="Yandava C."/>
            <person name="Burger G."/>
            <person name="Gray M.W."/>
            <person name="Holland P.W.H."/>
            <person name="King N."/>
            <person name="Lang F.B.F."/>
            <person name="Roger A.J."/>
            <person name="Ruiz-Trillo I."/>
            <person name="Haas B."/>
            <person name="Nusbaum C."/>
            <person name="Birren B."/>
        </authorList>
    </citation>
    <scope>NUCLEOTIDE SEQUENCE [LARGE SCALE GENOMIC DNA]</scope>
    <source>
        <strain evidence="3 4">JP610</strain>
    </source>
</reference>
<dbReference type="AlphaFoldDB" id="A0A0L0FN88"/>
<dbReference type="RefSeq" id="XP_014152096.1">
    <property type="nucleotide sequence ID" value="XM_014296621.1"/>
</dbReference>